<dbReference type="EMBL" id="JABSTV010001254">
    <property type="protein sequence ID" value="KAH7939140.1"/>
    <property type="molecule type" value="Genomic_DNA"/>
</dbReference>
<organism evidence="1 2">
    <name type="scientific">Rhipicephalus sanguineus</name>
    <name type="common">Brown dog tick</name>
    <name type="synonym">Ixodes sanguineus</name>
    <dbReference type="NCBI Taxonomy" id="34632"/>
    <lineage>
        <taxon>Eukaryota</taxon>
        <taxon>Metazoa</taxon>
        <taxon>Ecdysozoa</taxon>
        <taxon>Arthropoda</taxon>
        <taxon>Chelicerata</taxon>
        <taxon>Arachnida</taxon>
        <taxon>Acari</taxon>
        <taxon>Parasitiformes</taxon>
        <taxon>Ixodida</taxon>
        <taxon>Ixodoidea</taxon>
        <taxon>Ixodidae</taxon>
        <taxon>Rhipicephalinae</taxon>
        <taxon>Rhipicephalus</taxon>
        <taxon>Rhipicephalus</taxon>
    </lineage>
</organism>
<keyword evidence="2" id="KW-1185">Reference proteome</keyword>
<dbReference type="AlphaFoldDB" id="A0A9D4PGI0"/>
<dbReference type="Proteomes" id="UP000821837">
    <property type="component" value="Chromosome 8"/>
</dbReference>
<evidence type="ECO:0000313" key="2">
    <source>
        <dbReference type="Proteomes" id="UP000821837"/>
    </source>
</evidence>
<accession>A0A9D4PGI0</accession>
<reference evidence="1" key="1">
    <citation type="journal article" date="2020" name="Cell">
        <title>Large-Scale Comparative Analyses of Tick Genomes Elucidate Their Genetic Diversity and Vector Capacities.</title>
        <authorList>
            <consortium name="Tick Genome and Microbiome Consortium (TIGMIC)"/>
            <person name="Jia N."/>
            <person name="Wang J."/>
            <person name="Shi W."/>
            <person name="Du L."/>
            <person name="Sun Y."/>
            <person name="Zhan W."/>
            <person name="Jiang J.F."/>
            <person name="Wang Q."/>
            <person name="Zhang B."/>
            <person name="Ji P."/>
            <person name="Bell-Sakyi L."/>
            <person name="Cui X.M."/>
            <person name="Yuan T.T."/>
            <person name="Jiang B.G."/>
            <person name="Yang W.F."/>
            <person name="Lam T.T."/>
            <person name="Chang Q.C."/>
            <person name="Ding S.J."/>
            <person name="Wang X.J."/>
            <person name="Zhu J.G."/>
            <person name="Ruan X.D."/>
            <person name="Zhao L."/>
            <person name="Wei J.T."/>
            <person name="Ye R.Z."/>
            <person name="Que T.C."/>
            <person name="Du C.H."/>
            <person name="Zhou Y.H."/>
            <person name="Cheng J.X."/>
            <person name="Dai P.F."/>
            <person name="Guo W.B."/>
            <person name="Han X.H."/>
            <person name="Huang E.J."/>
            <person name="Li L.F."/>
            <person name="Wei W."/>
            <person name="Gao Y.C."/>
            <person name="Liu J.Z."/>
            <person name="Shao H.Z."/>
            <person name="Wang X."/>
            <person name="Wang C.C."/>
            <person name="Yang T.C."/>
            <person name="Huo Q.B."/>
            <person name="Li W."/>
            <person name="Chen H.Y."/>
            <person name="Chen S.E."/>
            <person name="Zhou L.G."/>
            <person name="Ni X.B."/>
            <person name="Tian J.H."/>
            <person name="Sheng Y."/>
            <person name="Liu T."/>
            <person name="Pan Y.S."/>
            <person name="Xia L.Y."/>
            <person name="Li J."/>
            <person name="Zhao F."/>
            <person name="Cao W.C."/>
        </authorList>
    </citation>
    <scope>NUCLEOTIDE SEQUENCE</scope>
    <source>
        <strain evidence="1">Rsan-2018</strain>
    </source>
</reference>
<reference evidence="1" key="2">
    <citation type="submission" date="2021-09" db="EMBL/GenBank/DDBJ databases">
        <authorList>
            <person name="Jia N."/>
            <person name="Wang J."/>
            <person name="Shi W."/>
            <person name="Du L."/>
            <person name="Sun Y."/>
            <person name="Zhan W."/>
            <person name="Jiang J."/>
            <person name="Wang Q."/>
            <person name="Zhang B."/>
            <person name="Ji P."/>
            <person name="Sakyi L.B."/>
            <person name="Cui X."/>
            <person name="Yuan T."/>
            <person name="Jiang B."/>
            <person name="Yang W."/>
            <person name="Lam T.T.-Y."/>
            <person name="Chang Q."/>
            <person name="Ding S."/>
            <person name="Wang X."/>
            <person name="Zhu J."/>
            <person name="Ruan X."/>
            <person name="Zhao L."/>
            <person name="Wei J."/>
            <person name="Que T."/>
            <person name="Du C."/>
            <person name="Cheng J."/>
            <person name="Dai P."/>
            <person name="Han X."/>
            <person name="Huang E."/>
            <person name="Gao Y."/>
            <person name="Liu J."/>
            <person name="Shao H."/>
            <person name="Ye R."/>
            <person name="Li L."/>
            <person name="Wei W."/>
            <person name="Wang X."/>
            <person name="Wang C."/>
            <person name="Huo Q."/>
            <person name="Li W."/>
            <person name="Guo W."/>
            <person name="Chen H."/>
            <person name="Chen S."/>
            <person name="Zhou L."/>
            <person name="Zhou L."/>
            <person name="Ni X."/>
            <person name="Tian J."/>
            <person name="Zhou Y."/>
            <person name="Sheng Y."/>
            <person name="Liu T."/>
            <person name="Pan Y."/>
            <person name="Xia L."/>
            <person name="Li J."/>
            <person name="Zhao F."/>
            <person name="Cao W."/>
        </authorList>
    </citation>
    <scope>NUCLEOTIDE SEQUENCE</scope>
    <source>
        <strain evidence="1">Rsan-2018</strain>
        <tissue evidence="1">Larvae</tissue>
    </source>
</reference>
<evidence type="ECO:0000313" key="1">
    <source>
        <dbReference type="EMBL" id="KAH7939140.1"/>
    </source>
</evidence>
<name>A0A9D4PGI0_RHISA</name>
<proteinExistence type="predicted"/>
<comment type="caution">
    <text evidence="1">The sequence shown here is derived from an EMBL/GenBank/DDBJ whole genome shotgun (WGS) entry which is preliminary data.</text>
</comment>
<sequence>MMVYCDYDYANYFGNDSNKRIGYLTIFMQACRRGDKHLVINCEGLSTAPTDGTTLQQALGFSPTDAPDGGGVATTKKRVRCPCSPTLPGLTTRTALPPVSDRVQHFLPWPSHVSRTLSSYLFLDSLLPSYPS</sequence>
<protein>
    <submittedName>
        <fullName evidence="1">Uncharacterized protein</fullName>
    </submittedName>
</protein>
<gene>
    <name evidence="1" type="ORF">HPB52_007378</name>
</gene>